<keyword evidence="2" id="KW-1185">Reference proteome</keyword>
<reference evidence="1" key="2">
    <citation type="journal article" date="2020" name="Nat. Commun.">
        <title>Large-scale genome sequencing of mycorrhizal fungi provides insights into the early evolution of symbiotic traits.</title>
        <authorList>
            <person name="Miyauchi S."/>
            <person name="Kiss E."/>
            <person name="Kuo A."/>
            <person name="Drula E."/>
            <person name="Kohler A."/>
            <person name="Sanchez-Garcia M."/>
            <person name="Morin E."/>
            <person name="Andreopoulos B."/>
            <person name="Barry K.W."/>
            <person name="Bonito G."/>
            <person name="Buee M."/>
            <person name="Carver A."/>
            <person name="Chen C."/>
            <person name="Cichocki N."/>
            <person name="Clum A."/>
            <person name="Culley D."/>
            <person name="Crous P.W."/>
            <person name="Fauchery L."/>
            <person name="Girlanda M."/>
            <person name="Hayes R.D."/>
            <person name="Keri Z."/>
            <person name="LaButti K."/>
            <person name="Lipzen A."/>
            <person name="Lombard V."/>
            <person name="Magnuson J."/>
            <person name="Maillard F."/>
            <person name="Murat C."/>
            <person name="Nolan M."/>
            <person name="Ohm R.A."/>
            <person name="Pangilinan J."/>
            <person name="Pereira M.F."/>
            <person name="Perotto S."/>
            <person name="Peter M."/>
            <person name="Pfister S."/>
            <person name="Riley R."/>
            <person name="Sitrit Y."/>
            <person name="Stielow J.B."/>
            <person name="Szollosi G."/>
            <person name="Zifcakova L."/>
            <person name="Stursova M."/>
            <person name="Spatafora J.W."/>
            <person name="Tedersoo L."/>
            <person name="Vaario L.M."/>
            <person name="Yamada A."/>
            <person name="Yan M."/>
            <person name="Wang P."/>
            <person name="Xu J."/>
            <person name="Bruns T."/>
            <person name="Baldrian P."/>
            <person name="Vilgalys R."/>
            <person name="Dunand C."/>
            <person name="Henrissat B."/>
            <person name="Grigoriev I.V."/>
            <person name="Hibbett D."/>
            <person name="Nagy L.G."/>
            <person name="Martin F.M."/>
        </authorList>
    </citation>
    <scope>NUCLEOTIDE SEQUENCE</scope>
    <source>
        <strain evidence="1">P2</strain>
    </source>
</reference>
<comment type="caution">
    <text evidence="1">The sequence shown here is derived from an EMBL/GenBank/DDBJ whole genome shotgun (WGS) entry which is preliminary data.</text>
</comment>
<sequence>MDPIHHLISLGLADWEGRNLVADSAVDGLRLATTLAKRLLTLHEGVVLDVSTLARQAQTLASSLDLLTTFHSKRLGCLESRCFEMDREMGEMRVRMMELELAWEQRDQLLSSGYISLEDAVREDGVVVEEGVEEEEMEIGEEDLWSPNSSDCAVLALVLDASALPTQ</sequence>
<evidence type="ECO:0000313" key="1">
    <source>
        <dbReference type="EMBL" id="KAF9642579.1"/>
    </source>
</evidence>
<name>A0ACB6YYQ9_THEGA</name>
<organism evidence="1 2">
    <name type="scientific">Thelephora ganbajun</name>
    <name type="common">Ganba fungus</name>
    <dbReference type="NCBI Taxonomy" id="370292"/>
    <lineage>
        <taxon>Eukaryota</taxon>
        <taxon>Fungi</taxon>
        <taxon>Dikarya</taxon>
        <taxon>Basidiomycota</taxon>
        <taxon>Agaricomycotina</taxon>
        <taxon>Agaricomycetes</taxon>
        <taxon>Thelephorales</taxon>
        <taxon>Thelephoraceae</taxon>
        <taxon>Thelephora</taxon>
    </lineage>
</organism>
<dbReference type="EMBL" id="MU118417">
    <property type="protein sequence ID" value="KAF9642579.1"/>
    <property type="molecule type" value="Genomic_DNA"/>
</dbReference>
<reference evidence="1" key="1">
    <citation type="submission" date="2019-10" db="EMBL/GenBank/DDBJ databases">
        <authorList>
            <consortium name="DOE Joint Genome Institute"/>
            <person name="Kuo A."/>
            <person name="Miyauchi S."/>
            <person name="Kiss E."/>
            <person name="Drula E."/>
            <person name="Kohler A."/>
            <person name="Sanchez-Garcia M."/>
            <person name="Andreopoulos B."/>
            <person name="Barry K.W."/>
            <person name="Bonito G."/>
            <person name="Buee M."/>
            <person name="Carver A."/>
            <person name="Chen C."/>
            <person name="Cichocki N."/>
            <person name="Clum A."/>
            <person name="Culley D."/>
            <person name="Crous P.W."/>
            <person name="Fauchery L."/>
            <person name="Girlanda M."/>
            <person name="Hayes R."/>
            <person name="Keri Z."/>
            <person name="Labutti K."/>
            <person name="Lipzen A."/>
            <person name="Lombard V."/>
            <person name="Magnuson J."/>
            <person name="Maillard F."/>
            <person name="Morin E."/>
            <person name="Murat C."/>
            <person name="Nolan M."/>
            <person name="Ohm R."/>
            <person name="Pangilinan J."/>
            <person name="Pereira M."/>
            <person name="Perotto S."/>
            <person name="Peter M."/>
            <person name="Riley R."/>
            <person name="Sitrit Y."/>
            <person name="Stielow B."/>
            <person name="Szollosi G."/>
            <person name="Zifcakova L."/>
            <person name="Stursova M."/>
            <person name="Spatafora J.W."/>
            <person name="Tedersoo L."/>
            <person name="Vaario L.-M."/>
            <person name="Yamada A."/>
            <person name="Yan M."/>
            <person name="Wang P."/>
            <person name="Xu J."/>
            <person name="Bruns T."/>
            <person name="Baldrian P."/>
            <person name="Vilgalys R."/>
            <person name="Henrissat B."/>
            <person name="Grigoriev I.V."/>
            <person name="Hibbett D."/>
            <person name="Nagy L.G."/>
            <person name="Martin F.M."/>
        </authorList>
    </citation>
    <scope>NUCLEOTIDE SEQUENCE</scope>
    <source>
        <strain evidence="1">P2</strain>
    </source>
</reference>
<protein>
    <submittedName>
        <fullName evidence="1">Uncharacterized protein</fullName>
    </submittedName>
</protein>
<dbReference type="Proteomes" id="UP000886501">
    <property type="component" value="Unassembled WGS sequence"/>
</dbReference>
<accession>A0ACB6YYQ9</accession>
<proteinExistence type="predicted"/>
<evidence type="ECO:0000313" key="2">
    <source>
        <dbReference type="Proteomes" id="UP000886501"/>
    </source>
</evidence>
<gene>
    <name evidence="1" type="ORF">BDM02DRAFT_3193002</name>
</gene>